<reference evidence="4 5" key="1">
    <citation type="submission" date="2019-03" db="EMBL/GenBank/DDBJ databases">
        <title>Genomic Encyclopedia of Type Strains, Phase IV (KMG-IV): sequencing the most valuable type-strain genomes for metagenomic binning, comparative biology and taxonomic classification.</title>
        <authorList>
            <person name="Goeker M."/>
        </authorList>
    </citation>
    <scope>NUCLEOTIDE SEQUENCE [LARGE SCALE GENOMIC DNA]</scope>
    <source>
        <strain evidence="4 5">DSM 45765</strain>
    </source>
</reference>
<dbReference type="OrthoDB" id="156285at2"/>
<keyword evidence="5" id="KW-1185">Reference proteome</keyword>
<sequence length="216" mass="22322">MPTGRSAATGESSLTLQRGLALLQAVADAETDSVGISELATAVGVSRAAVYRLLVPLVERGLLWRDGTRVRLGAGLLVLAGRVLPQLRVAVLPILRELAESVGATAFLSLAEGAESQVVAVVEPSWTVLHVGYRVGSRQPIDRGATGRALQLAEDGPPWVAARGELEVGTAELAAPVRGVPGVRACVGMLSFAELHAESVGPQLVRAATSVAATLR</sequence>
<dbReference type="GO" id="GO:0045892">
    <property type="term" value="P:negative regulation of DNA-templated transcription"/>
    <property type="evidence" value="ECO:0007669"/>
    <property type="project" value="TreeGrafter"/>
</dbReference>
<evidence type="ECO:0000313" key="5">
    <source>
        <dbReference type="Proteomes" id="UP000294911"/>
    </source>
</evidence>
<dbReference type="GO" id="GO:0003700">
    <property type="term" value="F:DNA-binding transcription factor activity"/>
    <property type="evidence" value="ECO:0007669"/>
    <property type="project" value="TreeGrafter"/>
</dbReference>
<gene>
    <name evidence="4" type="ORF">EV191_1011093</name>
</gene>
<dbReference type="InterPro" id="IPR036388">
    <property type="entry name" value="WH-like_DNA-bd_sf"/>
</dbReference>
<dbReference type="Gene3D" id="3.30.450.40">
    <property type="match status" value="1"/>
</dbReference>
<name>A0A4R2RBP2_9PSEU</name>
<dbReference type="InterPro" id="IPR036390">
    <property type="entry name" value="WH_DNA-bd_sf"/>
</dbReference>
<accession>A0A4R2RBP2</accession>
<dbReference type="SUPFAM" id="SSF55781">
    <property type="entry name" value="GAF domain-like"/>
    <property type="match status" value="1"/>
</dbReference>
<dbReference type="InterPro" id="IPR005471">
    <property type="entry name" value="Tscrpt_reg_IclR_N"/>
</dbReference>
<feature type="domain" description="HTH iclR-type" evidence="3">
    <location>
        <begin position="13"/>
        <end position="74"/>
    </location>
</feature>
<dbReference type="Proteomes" id="UP000294911">
    <property type="component" value="Unassembled WGS sequence"/>
</dbReference>
<dbReference type="SMART" id="SM00346">
    <property type="entry name" value="HTH_ICLR"/>
    <property type="match status" value="1"/>
</dbReference>
<dbReference type="PANTHER" id="PTHR30136">
    <property type="entry name" value="HELIX-TURN-HELIX TRANSCRIPTIONAL REGULATOR, ICLR FAMILY"/>
    <property type="match status" value="1"/>
</dbReference>
<dbReference type="InterPro" id="IPR029016">
    <property type="entry name" value="GAF-like_dom_sf"/>
</dbReference>
<evidence type="ECO:0000259" key="3">
    <source>
        <dbReference type="PROSITE" id="PS51077"/>
    </source>
</evidence>
<comment type="caution">
    <text evidence="4">The sequence shown here is derived from an EMBL/GenBank/DDBJ whole genome shotgun (WGS) entry which is preliminary data.</text>
</comment>
<protein>
    <submittedName>
        <fullName evidence="4">IclR-like helix-turn-helix domain-containing protein</fullName>
    </submittedName>
</protein>
<dbReference type="AlphaFoldDB" id="A0A4R2RBP2"/>
<dbReference type="Pfam" id="PF09339">
    <property type="entry name" value="HTH_IclR"/>
    <property type="match status" value="1"/>
</dbReference>
<keyword evidence="1" id="KW-0805">Transcription regulation</keyword>
<dbReference type="GO" id="GO:0003677">
    <property type="term" value="F:DNA binding"/>
    <property type="evidence" value="ECO:0007669"/>
    <property type="project" value="InterPro"/>
</dbReference>
<organism evidence="4 5">
    <name type="scientific">Tamaricihabitans halophyticus</name>
    <dbReference type="NCBI Taxonomy" id="1262583"/>
    <lineage>
        <taxon>Bacteria</taxon>
        <taxon>Bacillati</taxon>
        <taxon>Actinomycetota</taxon>
        <taxon>Actinomycetes</taxon>
        <taxon>Pseudonocardiales</taxon>
        <taxon>Pseudonocardiaceae</taxon>
        <taxon>Tamaricihabitans</taxon>
    </lineage>
</organism>
<dbReference type="SUPFAM" id="SSF46785">
    <property type="entry name" value="Winged helix' DNA-binding domain"/>
    <property type="match status" value="1"/>
</dbReference>
<dbReference type="PROSITE" id="PS51077">
    <property type="entry name" value="HTH_ICLR"/>
    <property type="match status" value="1"/>
</dbReference>
<proteinExistence type="predicted"/>
<dbReference type="EMBL" id="SLXQ01000001">
    <property type="protein sequence ID" value="TCP57141.1"/>
    <property type="molecule type" value="Genomic_DNA"/>
</dbReference>
<evidence type="ECO:0000313" key="4">
    <source>
        <dbReference type="EMBL" id="TCP57141.1"/>
    </source>
</evidence>
<evidence type="ECO:0000256" key="1">
    <source>
        <dbReference type="ARBA" id="ARBA00023015"/>
    </source>
</evidence>
<evidence type="ECO:0000256" key="2">
    <source>
        <dbReference type="ARBA" id="ARBA00023163"/>
    </source>
</evidence>
<dbReference type="Gene3D" id="1.10.10.10">
    <property type="entry name" value="Winged helix-like DNA-binding domain superfamily/Winged helix DNA-binding domain"/>
    <property type="match status" value="1"/>
</dbReference>
<keyword evidence="2" id="KW-0804">Transcription</keyword>
<dbReference type="PANTHER" id="PTHR30136:SF24">
    <property type="entry name" value="HTH-TYPE TRANSCRIPTIONAL REPRESSOR ALLR"/>
    <property type="match status" value="1"/>
</dbReference>
<dbReference type="InterPro" id="IPR050707">
    <property type="entry name" value="HTH_MetabolicPath_Reg"/>
</dbReference>
<dbReference type="RefSeq" id="WP_132875658.1">
    <property type="nucleotide sequence ID" value="NZ_SLXQ01000001.1"/>
</dbReference>